<evidence type="ECO:0000313" key="1">
    <source>
        <dbReference type="EMBL" id="GBM39572.1"/>
    </source>
</evidence>
<organism evidence="1 2">
    <name type="scientific">Araneus ventricosus</name>
    <name type="common">Orbweaver spider</name>
    <name type="synonym">Epeira ventricosa</name>
    <dbReference type="NCBI Taxonomy" id="182803"/>
    <lineage>
        <taxon>Eukaryota</taxon>
        <taxon>Metazoa</taxon>
        <taxon>Ecdysozoa</taxon>
        <taxon>Arthropoda</taxon>
        <taxon>Chelicerata</taxon>
        <taxon>Arachnida</taxon>
        <taxon>Araneae</taxon>
        <taxon>Araneomorphae</taxon>
        <taxon>Entelegynae</taxon>
        <taxon>Araneoidea</taxon>
        <taxon>Araneidae</taxon>
        <taxon>Araneus</taxon>
    </lineage>
</organism>
<dbReference type="Pfam" id="PF14223">
    <property type="entry name" value="Retrotran_gag_2"/>
    <property type="match status" value="1"/>
</dbReference>
<dbReference type="AlphaFoldDB" id="A0A4Y2FDX4"/>
<evidence type="ECO:0000313" key="2">
    <source>
        <dbReference type="Proteomes" id="UP000499080"/>
    </source>
</evidence>
<comment type="caution">
    <text evidence="1">The sequence shown here is derived from an EMBL/GenBank/DDBJ whole genome shotgun (WGS) entry which is preliminary data.</text>
</comment>
<sequence>MKEHIAQILEIIDKLKAVGEEINDHYIAALLEVSFPKSYDTLIMALEARPENDLAPKLTKNKLTDEYNRRKEQDSDRNLAQAFKANVIFNTNNQNKNDKFCRFCKNPVIQGIVAIT</sequence>
<gene>
    <name evidence="1" type="ORF">AVEN_52925_1</name>
</gene>
<name>A0A4Y2FDX4_ARAVE</name>
<proteinExistence type="predicted"/>
<protein>
    <submittedName>
        <fullName evidence="1">Uncharacterized protein</fullName>
    </submittedName>
</protein>
<dbReference type="Proteomes" id="UP000499080">
    <property type="component" value="Unassembled WGS sequence"/>
</dbReference>
<dbReference type="EMBL" id="BGPR01000901">
    <property type="protein sequence ID" value="GBM39572.1"/>
    <property type="molecule type" value="Genomic_DNA"/>
</dbReference>
<keyword evidence="2" id="KW-1185">Reference proteome</keyword>
<reference evidence="1 2" key="1">
    <citation type="journal article" date="2019" name="Sci. Rep.">
        <title>Orb-weaving spider Araneus ventricosus genome elucidates the spidroin gene catalogue.</title>
        <authorList>
            <person name="Kono N."/>
            <person name="Nakamura H."/>
            <person name="Ohtoshi R."/>
            <person name="Moran D.A.P."/>
            <person name="Shinohara A."/>
            <person name="Yoshida Y."/>
            <person name="Fujiwara M."/>
            <person name="Mori M."/>
            <person name="Tomita M."/>
            <person name="Arakawa K."/>
        </authorList>
    </citation>
    <scope>NUCLEOTIDE SEQUENCE [LARGE SCALE GENOMIC DNA]</scope>
</reference>
<accession>A0A4Y2FDX4</accession>
<dbReference type="OrthoDB" id="7635258at2759"/>